<dbReference type="Pfam" id="PF00151">
    <property type="entry name" value="Lipase"/>
    <property type="match status" value="1"/>
</dbReference>
<protein>
    <submittedName>
        <fullName evidence="8">Lipase member H-like</fullName>
    </submittedName>
</protein>
<dbReference type="CDD" id="cd00707">
    <property type="entry name" value="Pancreat_lipase_like"/>
    <property type="match status" value="1"/>
</dbReference>
<evidence type="ECO:0000259" key="6">
    <source>
        <dbReference type="Pfam" id="PF00151"/>
    </source>
</evidence>
<feature type="signal peptide" evidence="5">
    <location>
        <begin position="1"/>
        <end position="15"/>
    </location>
</feature>
<keyword evidence="3" id="KW-0964">Secreted</keyword>
<dbReference type="GO" id="GO:0016042">
    <property type="term" value="P:lipid catabolic process"/>
    <property type="evidence" value="ECO:0007669"/>
    <property type="project" value="TreeGrafter"/>
</dbReference>
<gene>
    <name evidence="8" type="primary">LOC112687343</name>
</gene>
<evidence type="ECO:0000256" key="4">
    <source>
        <dbReference type="RuleBase" id="RU004262"/>
    </source>
</evidence>
<dbReference type="PANTHER" id="PTHR11610:SF173">
    <property type="entry name" value="LIPASE DOMAIN-CONTAINING PROTEIN-RELATED"/>
    <property type="match status" value="1"/>
</dbReference>
<dbReference type="GeneID" id="112687343"/>
<organism evidence="7 8">
    <name type="scientific">Sipha flava</name>
    <name type="common">yellow sugarcane aphid</name>
    <dbReference type="NCBI Taxonomy" id="143950"/>
    <lineage>
        <taxon>Eukaryota</taxon>
        <taxon>Metazoa</taxon>
        <taxon>Ecdysozoa</taxon>
        <taxon>Arthropoda</taxon>
        <taxon>Hexapoda</taxon>
        <taxon>Insecta</taxon>
        <taxon>Pterygota</taxon>
        <taxon>Neoptera</taxon>
        <taxon>Paraneoptera</taxon>
        <taxon>Hemiptera</taxon>
        <taxon>Sternorrhyncha</taxon>
        <taxon>Aphidomorpha</taxon>
        <taxon>Aphidoidea</taxon>
        <taxon>Aphididae</taxon>
        <taxon>Sipha</taxon>
    </lineage>
</organism>
<dbReference type="GO" id="GO:0005615">
    <property type="term" value="C:extracellular space"/>
    <property type="evidence" value="ECO:0007669"/>
    <property type="project" value="TreeGrafter"/>
</dbReference>
<dbReference type="InterPro" id="IPR000734">
    <property type="entry name" value="TAG_lipase"/>
</dbReference>
<evidence type="ECO:0000256" key="5">
    <source>
        <dbReference type="SAM" id="SignalP"/>
    </source>
</evidence>
<evidence type="ECO:0000313" key="7">
    <source>
        <dbReference type="Proteomes" id="UP000694846"/>
    </source>
</evidence>
<keyword evidence="5" id="KW-0732">Signal</keyword>
<dbReference type="RefSeq" id="XP_025415775.1">
    <property type="nucleotide sequence ID" value="XM_025559990.1"/>
</dbReference>
<dbReference type="SUPFAM" id="SSF53474">
    <property type="entry name" value="alpha/beta-Hydrolases"/>
    <property type="match status" value="1"/>
</dbReference>
<dbReference type="GO" id="GO:0017171">
    <property type="term" value="F:serine hydrolase activity"/>
    <property type="evidence" value="ECO:0007669"/>
    <property type="project" value="TreeGrafter"/>
</dbReference>
<dbReference type="FunFam" id="3.40.50.1820:FF:000076">
    <property type="entry name" value="phospholipase A1"/>
    <property type="match status" value="1"/>
</dbReference>
<proteinExistence type="inferred from homology"/>
<dbReference type="GO" id="GO:0016298">
    <property type="term" value="F:lipase activity"/>
    <property type="evidence" value="ECO:0007669"/>
    <property type="project" value="InterPro"/>
</dbReference>
<dbReference type="PANTHER" id="PTHR11610">
    <property type="entry name" value="LIPASE"/>
    <property type="match status" value="1"/>
</dbReference>
<reference evidence="8" key="1">
    <citation type="submission" date="2025-08" db="UniProtKB">
        <authorList>
            <consortium name="RefSeq"/>
        </authorList>
    </citation>
    <scope>IDENTIFICATION</scope>
    <source>
        <tissue evidence="8">Whole body</tissue>
    </source>
</reference>
<dbReference type="Gene3D" id="3.40.50.1820">
    <property type="entry name" value="alpha/beta hydrolase"/>
    <property type="match status" value="1"/>
</dbReference>
<evidence type="ECO:0000256" key="1">
    <source>
        <dbReference type="ARBA" id="ARBA00004613"/>
    </source>
</evidence>
<dbReference type="AlphaFoldDB" id="A0A8B8FZH7"/>
<feature type="domain" description="Lipase" evidence="6">
    <location>
        <begin position="72"/>
        <end position="350"/>
    </location>
</feature>
<accession>A0A8B8FZH7</accession>
<dbReference type="PRINTS" id="PR00821">
    <property type="entry name" value="TAGLIPASE"/>
</dbReference>
<name>A0A8B8FZH7_9HEMI</name>
<keyword evidence="7" id="KW-1185">Reference proteome</keyword>
<dbReference type="Proteomes" id="UP000694846">
    <property type="component" value="Unplaced"/>
</dbReference>
<comment type="similarity">
    <text evidence="2 4">Belongs to the AB hydrolase superfamily. Lipase family.</text>
</comment>
<evidence type="ECO:0000313" key="8">
    <source>
        <dbReference type="RefSeq" id="XP_025415775.1"/>
    </source>
</evidence>
<comment type="subcellular location">
    <subcellularLocation>
        <location evidence="1">Secreted</location>
    </subcellularLocation>
</comment>
<sequence>MFFLILFMFLPYSQLKTLKNYQVHEKITDDRVDEDIKWMLLPNGRGDPQLAILSGLEKNNGEDKGDLLPLIENIKFYLYTRDNPTRAEMQTMDKKCLPIFKYFRSQRKSKVLVHGFGDSAEDSLMFPLLRDAFLNYNDYNIFTVDWSELAAVPWYNTAAKNTKHVSKHLAAFIDHLSTSTDARAEDFHLIGFSLGAHVVGLTNNELKYGKVKHITGLDPAGVLFSSSGPEERLDSSQAKLVDVVHTSGGFLGFKKRIGHRDFYPNGGAWPQPGCKIDYAAVCSHRRAYYYYAEALTRGDAFVAVPCPSYDEYTSGACSNNTELAVQLGKAPYDKAKEGNYYLNTNSDSPYGKVSKLNK</sequence>
<dbReference type="OrthoDB" id="199913at2759"/>
<feature type="chain" id="PRO_5034373002" evidence="5">
    <location>
        <begin position="16"/>
        <end position="358"/>
    </location>
</feature>
<dbReference type="InterPro" id="IPR029058">
    <property type="entry name" value="AB_hydrolase_fold"/>
</dbReference>
<evidence type="ECO:0000256" key="3">
    <source>
        <dbReference type="ARBA" id="ARBA00022525"/>
    </source>
</evidence>
<evidence type="ECO:0000256" key="2">
    <source>
        <dbReference type="ARBA" id="ARBA00010701"/>
    </source>
</evidence>
<dbReference type="InterPro" id="IPR033906">
    <property type="entry name" value="Lipase_N"/>
</dbReference>
<dbReference type="InterPro" id="IPR013818">
    <property type="entry name" value="Lipase"/>
</dbReference>